<dbReference type="Proteomes" id="UP000645462">
    <property type="component" value="Unassembled WGS sequence"/>
</dbReference>
<proteinExistence type="predicted"/>
<evidence type="ECO:0000313" key="3">
    <source>
        <dbReference type="EMBL" id="GGC06889.1"/>
    </source>
</evidence>
<dbReference type="InterPro" id="IPR005183">
    <property type="entry name" value="DUF305_CopM-like"/>
</dbReference>
<keyword evidence="1" id="KW-0732">Signal</keyword>
<dbReference type="Pfam" id="PF03713">
    <property type="entry name" value="DUF305"/>
    <property type="match status" value="1"/>
</dbReference>
<dbReference type="RefSeq" id="WP_229747776.1">
    <property type="nucleotide sequence ID" value="NZ_BMFC01000005.1"/>
</dbReference>
<keyword evidence="4" id="KW-1185">Reference proteome</keyword>
<organism evidence="3 4">
    <name type="scientific">Marivita lacus</name>
    <dbReference type="NCBI Taxonomy" id="1323742"/>
    <lineage>
        <taxon>Bacteria</taxon>
        <taxon>Pseudomonadati</taxon>
        <taxon>Pseudomonadota</taxon>
        <taxon>Alphaproteobacteria</taxon>
        <taxon>Rhodobacterales</taxon>
        <taxon>Roseobacteraceae</taxon>
        <taxon>Marivita</taxon>
    </lineage>
</organism>
<dbReference type="PANTHER" id="PTHR36933">
    <property type="entry name" value="SLL0788 PROTEIN"/>
    <property type="match status" value="1"/>
</dbReference>
<comment type="caution">
    <text evidence="3">The sequence shown here is derived from an EMBL/GenBank/DDBJ whole genome shotgun (WGS) entry which is preliminary data.</text>
</comment>
<evidence type="ECO:0000313" key="4">
    <source>
        <dbReference type="Proteomes" id="UP000645462"/>
    </source>
</evidence>
<gene>
    <name evidence="3" type="ORF">GCM10011363_24490</name>
</gene>
<dbReference type="EMBL" id="BMFC01000005">
    <property type="protein sequence ID" value="GGC06889.1"/>
    <property type="molecule type" value="Genomic_DNA"/>
</dbReference>
<dbReference type="InterPro" id="IPR012347">
    <property type="entry name" value="Ferritin-like"/>
</dbReference>
<accession>A0ABQ1KU58</accession>
<dbReference type="Gene3D" id="1.20.1260.10">
    <property type="match status" value="1"/>
</dbReference>
<evidence type="ECO:0000259" key="2">
    <source>
        <dbReference type="Pfam" id="PF03713"/>
    </source>
</evidence>
<protein>
    <recommendedName>
        <fullName evidence="2">DUF305 domain-containing protein</fullName>
    </recommendedName>
</protein>
<evidence type="ECO:0000256" key="1">
    <source>
        <dbReference type="SAM" id="SignalP"/>
    </source>
</evidence>
<feature type="domain" description="DUF305" evidence="2">
    <location>
        <begin position="34"/>
        <end position="116"/>
    </location>
</feature>
<feature type="chain" id="PRO_5045356807" description="DUF305 domain-containing protein" evidence="1">
    <location>
        <begin position="22"/>
        <end position="123"/>
    </location>
</feature>
<name>A0ABQ1KU58_9RHOB</name>
<feature type="signal peptide" evidence="1">
    <location>
        <begin position="1"/>
        <end position="21"/>
    </location>
</feature>
<sequence>MMFPVRAALVAFCLTPGLALAQSGHGDHSGHGMAADPDLAASTQAYIAVNDAMHRDMAITFTGDADVDFLLGMIPHHEGAVAMARVVLEHGADAETRKLAEEIIAAQEVEIAWMKARLAALRQ</sequence>
<dbReference type="PANTHER" id="PTHR36933:SF1">
    <property type="entry name" value="SLL0788 PROTEIN"/>
    <property type="match status" value="1"/>
</dbReference>
<reference evidence="4" key="1">
    <citation type="journal article" date="2019" name="Int. J. Syst. Evol. Microbiol.">
        <title>The Global Catalogue of Microorganisms (GCM) 10K type strain sequencing project: providing services to taxonomists for standard genome sequencing and annotation.</title>
        <authorList>
            <consortium name="The Broad Institute Genomics Platform"/>
            <consortium name="The Broad Institute Genome Sequencing Center for Infectious Disease"/>
            <person name="Wu L."/>
            <person name="Ma J."/>
        </authorList>
    </citation>
    <scope>NUCLEOTIDE SEQUENCE [LARGE SCALE GENOMIC DNA]</scope>
    <source>
        <strain evidence="4">CGMCC 1.12478</strain>
    </source>
</reference>